<evidence type="ECO:0000313" key="7">
    <source>
        <dbReference type="EMBL" id="MCW6507668.1"/>
    </source>
</evidence>
<proteinExistence type="predicted"/>
<protein>
    <submittedName>
        <fullName evidence="7">LysE family translocator</fullName>
    </submittedName>
</protein>
<organism evidence="7 8">
    <name type="scientific">Lichenifustis flavocetrariae</name>
    <dbReference type="NCBI Taxonomy" id="2949735"/>
    <lineage>
        <taxon>Bacteria</taxon>
        <taxon>Pseudomonadati</taxon>
        <taxon>Pseudomonadota</taxon>
        <taxon>Alphaproteobacteria</taxon>
        <taxon>Hyphomicrobiales</taxon>
        <taxon>Lichenihabitantaceae</taxon>
        <taxon>Lichenifustis</taxon>
    </lineage>
</organism>
<comment type="subcellular location">
    <subcellularLocation>
        <location evidence="1">Cell membrane</location>
        <topology evidence="1">Multi-pass membrane protein</topology>
    </subcellularLocation>
</comment>
<dbReference type="PANTHER" id="PTHR30086:SF20">
    <property type="entry name" value="ARGININE EXPORTER PROTEIN ARGO-RELATED"/>
    <property type="match status" value="1"/>
</dbReference>
<keyword evidence="8" id="KW-1185">Reference proteome</keyword>
<dbReference type="Proteomes" id="UP001165667">
    <property type="component" value="Unassembled WGS sequence"/>
</dbReference>
<dbReference type="PANTHER" id="PTHR30086">
    <property type="entry name" value="ARGININE EXPORTER PROTEIN ARGO"/>
    <property type="match status" value="1"/>
</dbReference>
<keyword evidence="5 6" id="KW-0472">Membrane</keyword>
<dbReference type="Pfam" id="PF01810">
    <property type="entry name" value="LysE"/>
    <property type="match status" value="1"/>
</dbReference>
<comment type="caution">
    <text evidence="7">The sequence shown here is derived from an EMBL/GenBank/DDBJ whole genome shotgun (WGS) entry which is preliminary data.</text>
</comment>
<dbReference type="GO" id="GO:0005886">
    <property type="term" value="C:plasma membrane"/>
    <property type="evidence" value="ECO:0007669"/>
    <property type="project" value="UniProtKB-SubCell"/>
</dbReference>
<dbReference type="RefSeq" id="WP_282584030.1">
    <property type="nucleotide sequence ID" value="NZ_JAMOIM010000003.1"/>
</dbReference>
<evidence type="ECO:0000256" key="2">
    <source>
        <dbReference type="ARBA" id="ARBA00022475"/>
    </source>
</evidence>
<feature type="transmembrane region" description="Helical" evidence="6">
    <location>
        <begin position="41"/>
        <end position="61"/>
    </location>
</feature>
<evidence type="ECO:0000256" key="3">
    <source>
        <dbReference type="ARBA" id="ARBA00022692"/>
    </source>
</evidence>
<feature type="transmembrane region" description="Helical" evidence="6">
    <location>
        <begin position="141"/>
        <end position="166"/>
    </location>
</feature>
<dbReference type="GO" id="GO:0015171">
    <property type="term" value="F:amino acid transmembrane transporter activity"/>
    <property type="evidence" value="ECO:0007669"/>
    <property type="project" value="TreeGrafter"/>
</dbReference>
<dbReference type="AlphaFoldDB" id="A0AA42CHL5"/>
<dbReference type="GO" id="GO:0033228">
    <property type="term" value="P:cysteine export across plasma membrane"/>
    <property type="evidence" value="ECO:0007669"/>
    <property type="project" value="TreeGrafter"/>
</dbReference>
<keyword evidence="2" id="KW-1003">Cell membrane</keyword>
<reference evidence="7" key="1">
    <citation type="submission" date="2022-05" db="EMBL/GenBank/DDBJ databases">
        <authorList>
            <person name="Pankratov T."/>
        </authorList>
    </citation>
    <scope>NUCLEOTIDE SEQUENCE</scope>
    <source>
        <strain evidence="7">BP6-180914</strain>
    </source>
</reference>
<gene>
    <name evidence="7" type="ORF">M8523_06485</name>
</gene>
<evidence type="ECO:0000256" key="4">
    <source>
        <dbReference type="ARBA" id="ARBA00022989"/>
    </source>
</evidence>
<name>A0AA42CHL5_9HYPH</name>
<feature type="transmembrane region" description="Helical" evidence="6">
    <location>
        <begin position="68"/>
        <end position="87"/>
    </location>
</feature>
<dbReference type="InterPro" id="IPR001123">
    <property type="entry name" value="LeuE-type"/>
</dbReference>
<accession>A0AA42CHL5</accession>
<evidence type="ECO:0000256" key="6">
    <source>
        <dbReference type="SAM" id="Phobius"/>
    </source>
</evidence>
<dbReference type="EMBL" id="JAMOIM010000003">
    <property type="protein sequence ID" value="MCW6507668.1"/>
    <property type="molecule type" value="Genomic_DNA"/>
</dbReference>
<keyword evidence="3 6" id="KW-0812">Transmembrane</keyword>
<feature type="transmembrane region" description="Helical" evidence="6">
    <location>
        <begin position="178"/>
        <end position="195"/>
    </location>
</feature>
<evidence type="ECO:0000256" key="1">
    <source>
        <dbReference type="ARBA" id="ARBA00004651"/>
    </source>
</evidence>
<evidence type="ECO:0000256" key="5">
    <source>
        <dbReference type="ARBA" id="ARBA00023136"/>
    </source>
</evidence>
<evidence type="ECO:0000313" key="8">
    <source>
        <dbReference type="Proteomes" id="UP001165667"/>
    </source>
</evidence>
<sequence>MLSLLPALILFAIVSSGTPGPNNLMLMSSGLNFGVRRTLPHFWGVDLGFALMTLLVGLGLAEIFVRAPVLLVILKWLGAAYLVWLAWKIARSGPLKSGDTRAKPLTFLQAAAFQWVNPKAWIMAITACATYTDPNRYTLSVLLIAAVFAVVTAPCSGAWVAFGAALQRWLSQPRNRAIFNYTMAALLIASLYPVFQE</sequence>
<keyword evidence="4 6" id="KW-1133">Transmembrane helix</keyword>